<dbReference type="InterPro" id="IPR028976">
    <property type="entry name" value="CheC-like_sf"/>
</dbReference>
<keyword evidence="1" id="KW-0145">Chemotaxis</keyword>
<protein>
    <recommendedName>
        <fullName evidence="3">Flagellar motor switch protein FliM</fullName>
    </recommendedName>
</protein>
<reference evidence="2" key="1">
    <citation type="journal article" date="2014" name="Front. Microbiol.">
        <title>High frequency of phylogenetically diverse reductive dehalogenase-homologous genes in deep subseafloor sedimentary metagenomes.</title>
        <authorList>
            <person name="Kawai M."/>
            <person name="Futagami T."/>
            <person name="Toyoda A."/>
            <person name="Takaki Y."/>
            <person name="Nishi S."/>
            <person name="Hori S."/>
            <person name="Arai W."/>
            <person name="Tsubouchi T."/>
            <person name="Morono Y."/>
            <person name="Uchiyama I."/>
            <person name="Ito T."/>
            <person name="Fujiyama A."/>
            <person name="Inagaki F."/>
            <person name="Takami H."/>
        </authorList>
    </citation>
    <scope>NUCLEOTIDE SEQUENCE</scope>
    <source>
        <strain evidence="2">Expedition CK06-06</strain>
    </source>
</reference>
<organism evidence="2">
    <name type="scientific">marine sediment metagenome</name>
    <dbReference type="NCBI Taxonomy" id="412755"/>
    <lineage>
        <taxon>unclassified sequences</taxon>
        <taxon>metagenomes</taxon>
        <taxon>ecological metagenomes</taxon>
    </lineage>
</organism>
<dbReference type="GO" id="GO:0050918">
    <property type="term" value="P:positive chemotaxis"/>
    <property type="evidence" value="ECO:0007669"/>
    <property type="project" value="TreeGrafter"/>
</dbReference>
<feature type="non-terminal residue" evidence="2">
    <location>
        <position position="234"/>
    </location>
</feature>
<dbReference type="Gene3D" id="3.40.1550.10">
    <property type="entry name" value="CheC-like"/>
    <property type="match status" value="1"/>
</dbReference>
<dbReference type="Pfam" id="PF02154">
    <property type="entry name" value="FliM"/>
    <property type="match status" value="1"/>
</dbReference>
<proteinExistence type="predicted"/>
<dbReference type="EMBL" id="BARS01006607">
    <property type="protein sequence ID" value="GAF71080.1"/>
    <property type="molecule type" value="Genomic_DNA"/>
</dbReference>
<dbReference type="SUPFAM" id="SSF103039">
    <property type="entry name" value="CheC-like"/>
    <property type="match status" value="1"/>
</dbReference>
<dbReference type="GO" id="GO:0009425">
    <property type="term" value="C:bacterial-type flagellum basal body"/>
    <property type="evidence" value="ECO:0007669"/>
    <property type="project" value="InterPro"/>
</dbReference>
<dbReference type="InterPro" id="IPR001689">
    <property type="entry name" value="Flag_FliM"/>
</dbReference>
<dbReference type="PANTHER" id="PTHR30034:SF6">
    <property type="entry name" value="YOP PROTEINS TRANSLOCATION PROTEIN Q"/>
    <property type="match status" value="1"/>
</dbReference>
<sequence>MTAILGAGAKPMADVLDQTEVDALLAAVESGAVDSAAEDVVGRETRASREIQSYDFKRPERVSKEQMRAIEGIHESFARNLGAALSGFLRTIVEVRVATIEQLTYTEFIYSLPNPTNFNLLTAKPLEGQICLEISPLIIYPIIDRLLGGASTELFIPQRPLTMIEQRLVGRITGRALAALTESWSDLVEVEFSITEVESNPHLVQIVAPNEIVVVIGFEIKMGGRAGTMSLCIP</sequence>
<name>X0T4U6_9ZZZZ</name>
<evidence type="ECO:0000256" key="1">
    <source>
        <dbReference type="ARBA" id="ARBA00022500"/>
    </source>
</evidence>
<evidence type="ECO:0000313" key="2">
    <source>
        <dbReference type="EMBL" id="GAF71080.1"/>
    </source>
</evidence>
<accession>X0T4U6</accession>
<evidence type="ECO:0008006" key="3">
    <source>
        <dbReference type="Google" id="ProtNLM"/>
    </source>
</evidence>
<comment type="caution">
    <text evidence="2">The sequence shown here is derived from an EMBL/GenBank/DDBJ whole genome shotgun (WGS) entry which is preliminary data.</text>
</comment>
<dbReference type="GO" id="GO:0071978">
    <property type="term" value="P:bacterial-type flagellum-dependent swarming motility"/>
    <property type="evidence" value="ECO:0007669"/>
    <property type="project" value="TreeGrafter"/>
</dbReference>
<dbReference type="GO" id="GO:0003774">
    <property type="term" value="F:cytoskeletal motor activity"/>
    <property type="evidence" value="ECO:0007669"/>
    <property type="project" value="InterPro"/>
</dbReference>
<dbReference type="PANTHER" id="PTHR30034">
    <property type="entry name" value="FLAGELLAR MOTOR SWITCH PROTEIN FLIM"/>
    <property type="match status" value="1"/>
</dbReference>
<dbReference type="CDD" id="cd17908">
    <property type="entry name" value="FliM"/>
    <property type="match status" value="1"/>
</dbReference>
<gene>
    <name evidence="2" type="ORF">S01H1_12851</name>
</gene>
<dbReference type="PRINTS" id="PR00955">
    <property type="entry name" value="FLGMOTORFLIM"/>
</dbReference>
<dbReference type="AlphaFoldDB" id="X0T4U6"/>
<dbReference type="NCBIfam" id="TIGR01397">
    <property type="entry name" value="fliM_switch"/>
    <property type="match status" value="1"/>
</dbReference>